<dbReference type="InterPro" id="IPR006935">
    <property type="entry name" value="Helicase/UvrB_N"/>
</dbReference>
<keyword evidence="3" id="KW-0067">ATP-binding</keyword>
<proteinExistence type="predicted"/>
<dbReference type="InterPro" id="IPR018310">
    <property type="entry name" value="Put_endonuclease_Z1-dom"/>
</dbReference>
<dbReference type="AlphaFoldDB" id="A0A917EX39"/>
<dbReference type="GO" id="GO:0003677">
    <property type="term" value="F:DNA binding"/>
    <property type="evidence" value="ECO:0007669"/>
    <property type="project" value="InterPro"/>
</dbReference>
<keyword evidence="4" id="KW-1185">Reference proteome</keyword>
<name>A0A917EX39_HALAA</name>
<evidence type="ECO:0000259" key="2">
    <source>
        <dbReference type="Pfam" id="PF10593"/>
    </source>
</evidence>
<gene>
    <name evidence="3" type="ORF">GCM10010954_15850</name>
</gene>
<feature type="domain" description="Helicase/UvrB N-terminal" evidence="1">
    <location>
        <begin position="26"/>
        <end position="207"/>
    </location>
</feature>
<dbReference type="Proteomes" id="UP000660110">
    <property type="component" value="Unassembled WGS sequence"/>
</dbReference>
<accession>A0A917EX39</accession>
<reference evidence="3" key="1">
    <citation type="journal article" date="2014" name="Int. J. Syst. Evol. Microbiol.">
        <title>Complete genome sequence of Corynebacterium casei LMG S-19264T (=DSM 44701T), isolated from a smear-ripened cheese.</title>
        <authorList>
            <consortium name="US DOE Joint Genome Institute (JGI-PGF)"/>
            <person name="Walter F."/>
            <person name="Albersmeier A."/>
            <person name="Kalinowski J."/>
            <person name="Ruckert C."/>
        </authorList>
    </citation>
    <scope>NUCLEOTIDE SEQUENCE</scope>
    <source>
        <strain evidence="3">CGMCC 1.12153</strain>
    </source>
</reference>
<comment type="caution">
    <text evidence="3">The sequence shown here is derived from an EMBL/GenBank/DDBJ whole genome shotgun (WGS) entry which is preliminary data.</text>
</comment>
<dbReference type="GO" id="GO:0004386">
    <property type="term" value="F:helicase activity"/>
    <property type="evidence" value="ECO:0007669"/>
    <property type="project" value="UniProtKB-KW"/>
</dbReference>
<dbReference type="Pfam" id="PF10593">
    <property type="entry name" value="Z1"/>
    <property type="match status" value="1"/>
</dbReference>
<evidence type="ECO:0000313" key="4">
    <source>
        <dbReference type="Proteomes" id="UP000660110"/>
    </source>
</evidence>
<keyword evidence="3" id="KW-0547">Nucleotide-binding</keyword>
<protein>
    <submittedName>
        <fullName evidence="3">DEAD/DEAH box helicase</fullName>
    </submittedName>
</protein>
<dbReference type="GO" id="GO:0016787">
    <property type="term" value="F:hydrolase activity"/>
    <property type="evidence" value="ECO:0007669"/>
    <property type="project" value="InterPro"/>
</dbReference>
<sequence>MEKENPRIKRLKRNITRELNGNANATNEIIETASKLNEKIGTADQGTRKGLLYGQVQSGKTNNMLATLSLAAESGHKLFIILTSDNLWLYQQTIDRVTAILPWFQTFGKDDWGNFTEEEQESELNNNGVILVSTKNSSNLPKLNQLVKGKLHSDTRPIIFDDEADQASLNTMTNNEQEELSKVNKCIVELRESFKNHVYIQVTATPQALLLQGADSDFAPDFTIKFDPGEGYVGGEEFFEEDVKTMREFRDEEIDSIMSEDGERGYGFAIPTGLRQALCSFLVGASVKLINEEGASYSFLCHVSHKKDDHKRLKTLIDSFIRTLSHSLNNDHPDPEKLNIARSYLNEAYLDLRSTHDSLPEFDEVLEEIQINIPSTQSQLLISGSNHKVPSYVAPFNILIGGNKLSRGVTIKGLLVSYYGRTSQAPKVDTLLQHARMYGYRANDMDVVRFYTSKSILDVFKNIYESEKQLRQVIATSDPSEMKALLLSRSKHSLIRPTRTNVIYLDSILFYKAGKSYFPQYPLSENLIVLDKILSQYKEDNQLKTIPIKEMKEIINLTAHEKTEGETWDKEAVKACLNYIDNNYSRGYIFVSENKDIKFGARAMLSPSDQNKYETDGPTLIMYRYNSDNTDKGWQIDDEPRWVPNLRFPDGKEYFMFSTTDALE</sequence>
<dbReference type="Pfam" id="PF04851">
    <property type="entry name" value="ResIII"/>
    <property type="match status" value="1"/>
</dbReference>
<keyword evidence="3" id="KW-0378">Hydrolase</keyword>
<evidence type="ECO:0000313" key="3">
    <source>
        <dbReference type="EMBL" id="GGF17907.1"/>
    </source>
</evidence>
<dbReference type="GO" id="GO:0005524">
    <property type="term" value="F:ATP binding"/>
    <property type="evidence" value="ECO:0007669"/>
    <property type="project" value="InterPro"/>
</dbReference>
<organism evidence="3 4">
    <name type="scientific">Halobacillus andaensis</name>
    <dbReference type="NCBI Taxonomy" id="1176239"/>
    <lineage>
        <taxon>Bacteria</taxon>
        <taxon>Bacillati</taxon>
        <taxon>Bacillota</taxon>
        <taxon>Bacilli</taxon>
        <taxon>Bacillales</taxon>
        <taxon>Bacillaceae</taxon>
        <taxon>Halobacillus</taxon>
    </lineage>
</organism>
<dbReference type="EMBL" id="BMEL01000002">
    <property type="protein sequence ID" value="GGF17907.1"/>
    <property type="molecule type" value="Genomic_DNA"/>
</dbReference>
<feature type="domain" description="Putative endonuclease Z1" evidence="2">
    <location>
        <begin position="274"/>
        <end position="478"/>
    </location>
</feature>
<dbReference type="RefSeq" id="WP_188376963.1">
    <property type="nucleotide sequence ID" value="NZ_BMEL01000002.1"/>
</dbReference>
<reference evidence="3" key="2">
    <citation type="submission" date="2020-09" db="EMBL/GenBank/DDBJ databases">
        <authorList>
            <person name="Sun Q."/>
            <person name="Zhou Y."/>
        </authorList>
    </citation>
    <scope>NUCLEOTIDE SEQUENCE</scope>
    <source>
        <strain evidence="3">CGMCC 1.12153</strain>
    </source>
</reference>
<evidence type="ECO:0000259" key="1">
    <source>
        <dbReference type="Pfam" id="PF04851"/>
    </source>
</evidence>
<keyword evidence="3" id="KW-0347">Helicase</keyword>